<dbReference type="EMBL" id="FQVK01000003">
    <property type="protein sequence ID" value="SHE49546.1"/>
    <property type="molecule type" value="Genomic_DNA"/>
</dbReference>
<feature type="transmembrane region" description="Helical" evidence="1">
    <location>
        <begin position="137"/>
        <end position="157"/>
    </location>
</feature>
<name>A0A1M4TYX7_9RHOB</name>
<organism evidence="2 3">
    <name type="scientific">Ruegeria intermedia</name>
    <dbReference type="NCBI Taxonomy" id="996115"/>
    <lineage>
        <taxon>Bacteria</taxon>
        <taxon>Pseudomonadati</taxon>
        <taxon>Pseudomonadota</taxon>
        <taxon>Alphaproteobacteria</taxon>
        <taxon>Rhodobacterales</taxon>
        <taxon>Roseobacteraceae</taxon>
        <taxon>Ruegeria</taxon>
    </lineage>
</organism>
<dbReference type="Proteomes" id="UP000325134">
    <property type="component" value="Unassembled WGS sequence"/>
</dbReference>
<dbReference type="AlphaFoldDB" id="A0A1M4TYX7"/>
<protein>
    <submittedName>
        <fullName evidence="2">Predicted metal-binding membrane protein</fullName>
    </submittedName>
</protein>
<feature type="transmembrane region" description="Helical" evidence="1">
    <location>
        <begin position="275"/>
        <end position="296"/>
    </location>
</feature>
<keyword evidence="3" id="KW-1185">Reference proteome</keyword>
<dbReference type="InterPro" id="IPR018688">
    <property type="entry name" value="PpoB2-like"/>
</dbReference>
<feature type="transmembrane region" description="Helical" evidence="1">
    <location>
        <begin position="234"/>
        <end position="263"/>
    </location>
</feature>
<evidence type="ECO:0000313" key="3">
    <source>
        <dbReference type="Proteomes" id="UP000325134"/>
    </source>
</evidence>
<feature type="transmembrane region" description="Helical" evidence="1">
    <location>
        <begin position="42"/>
        <end position="60"/>
    </location>
</feature>
<evidence type="ECO:0000313" key="2">
    <source>
        <dbReference type="EMBL" id="SHE49546.1"/>
    </source>
</evidence>
<accession>A0A1M4TYX7</accession>
<evidence type="ECO:0000256" key="1">
    <source>
        <dbReference type="SAM" id="Phobius"/>
    </source>
</evidence>
<keyword evidence="1" id="KW-0812">Transmembrane</keyword>
<feature type="transmembrane region" description="Helical" evidence="1">
    <location>
        <begin position="93"/>
        <end position="125"/>
    </location>
</feature>
<proteinExistence type="predicted"/>
<feature type="transmembrane region" description="Helical" evidence="1">
    <location>
        <begin position="177"/>
        <end position="195"/>
    </location>
</feature>
<keyword evidence="1" id="KW-0472">Membrane</keyword>
<sequence>MPIWRISISRVMALSGHSADASEQARPARTISLERVLRKERLIVAGSVLLIVSGAVWYTVAGVGMQMSAVEMTRMAGPIGQPMPMGAGAVWTLWYAALVFAMWWVMMVAMMTPSAAPTALLFVALKRVGPDRQHSASFGLAFLSGYIFAWAVFSLGATGLQWGLQQIGAMDGPMMTIRSGVLAGIVLCAAGMYQFSGLKSACLRHCQSPTAFLIHHNRPGRWGAFRCGTLHGAYCLGCCWALMALLFVGGIMNLWWIVAIAVYVALEKLLPRAGWLTPFVGVVLIGLGAWVLITALA</sequence>
<gene>
    <name evidence="2" type="ORF">SAMN05444279_10377</name>
</gene>
<keyword evidence="1" id="KW-1133">Transmembrane helix</keyword>
<reference evidence="2 3" key="1">
    <citation type="submission" date="2016-11" db="EMBL/GenBank/DDBJ databases">
        <authorList>
            <person name="Varghese N."/>
            <person name="Submissions S."/>
        </authorList>
    </citation>
    <scope>NUCLEOTIDE SEQUENCE [LARGE SCALE GENOMIC DNA]</scope>
    <source>
        <strain evidence="2 3">DSM 29341</strain>
    </source>
</reference>
<dbReference type="Pfam" id="PF09948">
    <property type="entry name" value="PpoB2"/>
    <property type="match status" value="1"/>
</dbReference>